<reference evidence="4 5" key="1">
    <citation type="submission" date="2020-08" db="EMBL/GenBank/DDBJ databases">
        <title>Whole genome shotgun sequence of Actinoplanes ianthinogenes NBRC 13996.</title>
        <authorList>
            <person name="Komaki H."/>
            <person name="Tamura T."/>
        </authorList>
    </citation>
    <scope>NUCLEOTIDE SEQUENCE [LARGE SCALE GENOMIC DNA]</scope>
    <source>
        <strain evidence="4 5">NBRC 13996</strain>
    </source>
</reference>
<gene>
    <name evidence="4" type="ORF">Aiant_72490</name>
</gene>
<keyword evidence="5" id="KW-1185">Reference proteome</keyword>
<evidence type="ECO:0000313" key="4">
    <source>
        <dbReference type="EMBL" id="BCJ46592.1"/>
    </source>
</evidence>
<dbReference type="InterPro" id="IPR000182">
    <property type="entry name" value="GNAT_dom"/>
</dbReference>
<dbReference type="CDD" id="cd04301">
    <property type="entry name" value="NAT_SF"/>
    <property type="match status" value="1"/>
</dbReference>
<keyword evidence="2" id="KW-0012">Acyltransferase</keyword>
<proteinExistence type="predicted"/>
<dbReference type="InterPro" id="IPR050832">
    <property type="entry name" value="Bact_Acetyltransf"/>
</dbReference>
<feature type="domain" description="N-acetyltransferase" evidence="3">
    <location>
        <begin position="1"/>
        <end position="160"/>
    </location>
</feature>
<evidence type="ECO:0000313" key="5">
    <source>
        <dbReference type="Proteomes" id="UP000676967"/>
    </source>
</evidence>
<dbReference type="EMBL" id="AP023356">
    <property type="protein sequence ID" value="BCJ46592.1"/>
    <property type="molecule type" value="Genomic_DNA"/>
</dbReference>
<accession>A0ABM7M4Q8</accession>
<dbReference type="InterPro" id="IPR016181">
    <property type="entry name" value="Acyl_CoA_acyltransferase"/>
</dbReference>
<dbReference type="SUPFAM" id="SSF55729">
    <property type="entry name" value="Acyl-CoA N-acyltransferases (Nat)"/>
    <property type="match status" value="1"/>
</dbReference>
<dbReference type="PANTHER" id="PTHR43877">
    <property type="entry name" value="AMINOALKYLPHOSPHONATE N-ACETYLTRANSFERASE-RELATED-RELATED"/>
    <property type="match status" value="1"/>
</dbReference>
<organism evidence="4 5">
    <name type="scientific">Actinoplanes ianthinogenes</name>
    <dbReference type="NCBI Taxonomy" id="122358"/>
    <lineage>
        <taxon>Bacteria</taxon>
        <taxon>Bacillati</taxon>
        <taxon>Actinomycetota</taxon>
        <taxon>Actinomycetes</taxon>
        <taxon>Micromonosporales</taxon>
        <taxon>Micromonosporaceae</taxon>
        <taxon>Actinoplanes</taxon>
    </lineage>
</organism>
<protein>
    <recommendedName>
        <fullName evidence="3">N-acetyltransferase domain-containing protein</fullName>
    </recommendedName>
</protein>
<dbReference type="Pfam" id="PF00583">
    <property type="entry name" value="Acetyltransf_1"/>
    <property type="match status" value="1"/>
</dbReference>
<keyword evidence="1" id="KW-0808">Transferase</keyword>
<dbReference type="Proteomes" id="UP000676967">
    <property type="component" value="Chromosome"/>
</dbReference>
<dbReference type="Gene3D" id="3.40.630.30">
    <property type="match status" value="1"/>
</dbReference>
<evidence type="ECO:0000256" key="2">
    <source>
        <dbReference type="ARBA" id="ARBA00023315"/>
    </source>
</evidence>
<evidence type="ECO:0000256" key="1">
    <source>
        <dbReference type="ARBA" id="ARBA00022679"/>
    </source>
</evidence>
<evidence type="ECO:0000259" key="3">
    <source>
        <dbReference type="PROSITE" id="PS51186"/>
    </source>
</evidence>
<sequence>MIGPEGLGRSEAAALGELVRELVAGGAALGWVAPPPVAEVAALLAEELTLVVAYSGDLPVGFGYWRRYDRPTHRVNADIEKFAISPRFQGMGVGRAVMTALIDAAVAASIEVLTLDVRGDNVAAAALYESLGFRRYGVLERFVAFGDARYDKLFYALDLRA</sequence>
<name>A0ABM7M4Q8_9ACTN</name>
<dbReference type="PROSITE" id="PS51186">
    <property type="entry name" value="GNAT"/>
    <property type="match status" value="1"/>
</dbReference>